<evidence type="ECO:0000313" key="1">
    <source>
        <dbReference type="EMBL" id="TCL61915.1"/>
    </source>
</evidence>
<reference evidence="1 2" key="1">
    <citation type="submission" date="2019-03" db="EMBL/GenBank/DDBJ databases">
        <title>Genomic Encyclopedia of Type Strains, Phase IV (KMG-IV): sequencing the most valuable type-strain genomes for metagenomic binning, comparative biology and taxonomic classification.</title>
        <authorList>
            <person name="Goeker M."/>
        </authorList>
    </citation>
    <scope>NUCLEOTIDE SEQUENCE [LARGE SCALE GENOMIC DNA]</scope>
    <source>
        <strain evidence="1 2">LX-B</strain>
    </source>
</reference>
<gene>
    <name evidence="1" type="ORF">EDC14_103017</name>
</gene>
<protein>
    <submittedName>
        <fullName evidence="1">Uncharacterized protein</fullName>
    </submittedName>
</protein>
<comment type="caution">
    <text evidence="1">The sequence shown here is derived from an EMBL/GenBank/DDBJ whole genome shotgun (WGS) entry which is preliminary data.</text>
</comment>
<dbReference type="Proteomes" id="UP000295008">
    <property type="component" value="Unassembled WGS sequence"/>
</dbReference>
<organism evidence="1 2">
    <name type="scientific">Hydrogenispora ethanolica</name>
    <dbReference type="NCBI Taxonomy" id="1082276"/>
    <lineage>
        <taxon>Bacteria</taxon>
        <taxon>Bacillati</taxon>
        <taxon>Bacillota</taxon>
        <taxon>Hydrogenispora</taxon>
    </lineage>
</organism>
<dbReference type="EMBL" id="SLUN01000030">
    <property type="protein sequence ID" value="TCL61915.1"/>
    <property type="molecule type" value="Genomic_DNA"/>
</dbReference>
<evidence type="ECO:0000313" key="2">
    <source>
        <dbReference type="Proteomes" id="UP000295008"/>
    </source>
</evidence>
<accession>A0A4R1R8D3</accession>
<dbReference type="AlphaFoldDB" id="A0A4R1R8D3"/>
<name>A0A4R1R8D3_HYDET</name>
<keyword evidence="2" id="KW-1185">Reference proteome</keyword>
<proteinExistence type="predicted"/>
<sequence length="43" mass="4722">MGSLLEKGEERAFSNGWGAADGKLMPIREWNGRIPNTMKGKMG</sequence>